<dbReference type="Gene3D" id="2.40.128.130">
    <property type="entry name" value="Autotransporter beta-domain"/>
    <property type="match status" value="1"/>
</dbReference>
<dbReference type="Gene3D" id="2.60.40.3440">
    <property type="match status" value="2"/>
</dbReference>
<feature type="domain" description="Autotransporter" evidence="3">
    <location>
        <begin position="1201"/>
        <end position="1480"/>
    </location>
</feature>
<organism evidence="4 5">
    <name type="scientific">Rhizobium rhizogenes</name>
    <name type="common">Agrobacterium rhizogenes</name>
    <dbReference type="NCBI Taxonomy" id="359"/>
    <lineage>
        <taxon>Bacteria</taxon>
        <taxon>Pseudomonadati</taxon>
        <taxon>Pseudomonadota</taxon>
        <taxon>Alphaproteobacteria</taxon>
        <taxon>Hyphomicrobiales</taxon>
        <taxon>Rhizobiaceae</taxon>
        <taxon>Rhizobium/Agrobacterium group</taxon>
        <taxon>Rhizobium</taxon>
    </lineage>
</organism>
<feature type="chain" id="PRO_5041646222" evidence="1">
    <location>
        <begin position="28"/>
        <end position="1480"/>
    </location>
</feature>
<dbReference type="SUPFAM" id="SSF49313">
    <property type="entry name" value="Cadherin-like"/>
    <property type="match status" value="4"/>
</dbReference>
<dbReference type="Gene3D" id="2.60.40.10">
    <property type="entry name" value="Immunoglobulins"/>
    <property type="match status" value="6"/>
</dbReference>
<dbReference type="Pfam" id="PF00041">
    <property type="entry name" value="fn3"/>
    <property type="match status" value="1"/>
</dbReference>
<dbReference type="CDD" id="cd11304">
    <property type="entry name" value="Cadherin_repeat"/>
    <property type="match status" value="1"/>
</dbReference>
<dbReference type="Pfam" id="PF05345">
    <property type="entry name" value="He_PIG"/>
    <property type="match status" value="4"/>
</dbReference>
<evidence type="ECO:0000256" key="1">
    <source>
        <dbReference type="SAM" id="SignalP"/>
    </source>
</evidence>
<sequence>MSCLHTISRTGAIALSLLLVLATQALAQSVTVSAVPATFNGLGDNIRFDYVIDPGSYTITSINPTTTSIKGAVVSCPSVGSGLEWPNKLTCTAAYRVDELDVMAGQFSDFASFSGTRVGGHSFSFTSNTLVVRAVAGGPVVLSVTSSPNPSLPGQEVEVTATVSSMGCNAGQSPPGSVSISIGSQSANLGLAPTGPVSPASSATFRTTSLSSGTYPVSASYTGGSGCSTSSASGSNHTVETKPTVTINQATAQADPTSRSPILFDVAFDKPIVGFSGADVQLSGTAGATTATISGSGPTYQVAVSGMNRAGTVVATIPAGSVTTPAGLANEASTSSDNSVSYDPVKITPVAIADPAYQQVYGPVGLTASGGSAPHSFAVSAGTLPGGLSLSSNGELTGIPTQTGNFSFTVTATDSDGATGEQSYSVSIAAPVIDISPTSIPNATYDIAYNQTLTASGGASPHSFSVSTGSLPPGLSLAGSGELSGTPILSGTYNFTVTASDVNGQTGSRAYSISVAFTLPDAPVGLMATAGDTQAAVSFQPPPRNGGVAITGYIVTATPADVAPVAGGNSPIVVTGLTNGQSYTFTVTAENAAGQSVASVQSNSVTPKASQTLTFNNPGPQTFGTTPTLTASSDSGLTPIFTSVTTGTCTITSSGLLTFVSTGTCTINADQPGDSDYLPASQITRSFTVNPQAPVANAVSVSVAPDSSDNVIALNVTGGDPASVAIATAPSNGNATATGTMITYTPRPAYTGQDSFTYTATNVSGVSAPATVTVLVTATTLVFSPSAGRLTDAFVDMPYSQTVTVSGGNAPYQYTSSGALPDGLNLNSATGEITGNPTTEGNASFNITARDTNGVTASAAYTIAVLVAAPVASDSTVTVVADSTGNPVPLGISGGRLDTIAVITGPSHGTVSVIGTSVTYTPNSGYSGTDSFTYSARNSSGNSSATVTITVTPPAGALALSPAGGALTEAMAGEAYSQSITASGGTNPLLYSLAGGTLPKGMILNLSTGELTGPLETETEGDYSFTVQVRDARGATAAAAYTLKVKTREINVANREISVAPGATPPNINLATGATGGPFTGADLTFVSPANAGRASIVNGEFAQAGGTQATGLYLKFIPNPAFSGQARVGFRLVSALGASNEGTVTYNLGYDAAQVADEINDLVHGFVRARQNIIASTIKVPGLLERRQMVNATSAVTSRAMPSGEGMVLSFATSLAQIEAARNNADGVTRTEMPLFNIWLDGSFLVHNRDESGSKWGSFAMVSAGVDYLLSDKAMLGFSFHFDRMTDPTNGDNELTGNGWLLGPYASFEIARGVFWDSSLLYGGSANDIDTPFWDGSFDTSRWLFDTSISGRWDINDVTTFTPRFRGVYLSETIENYTVGNDVGDLIELRGFKEEQLRVSLGAEIARQISLENGSIMTPKFGGTVGVSGLDGEGAFGSLSTGVTVETAENWSIDAGLLFNIEGDGETSAGARVGVSKKF</sequence>
<dbReference type="Proteomes" id="UP000320858">
    <property type="component" value="Unassembled WGS sequence"/>
</dbReference>
<dbReference type="InterPro" id="IPR003961">
    <property type="entry name" value="FN3_dom"/>
</dbReference>
<dbReference type="Pfam" id="PF17963">
    <property type="entry name" value="Big_9"/>
    <property type="match status" value="2"/>
</dbReference>
<dbReference type="SMART" id="SM00060">
    <property type="entry name" value="FN3"/>
    <property type="match status" value="1"/>
</dbReference>
<dbReference type="PANTHER" id="PTHR34720">
    <property type="entry name" value="MICROCYSTIN DEPENDENT PROTEIN"/>
    <property type="match status" value="1"/>
</dbReference>
<dbReference type="InterPro" id="IPR015919">
    <property type="entry name" value="Cadherin-like_sf"/>
</dbReference>
<reference evidence="4 5" key="1">
    <citation type="journal article" date="2019" name="Appl. Microbiol. Biotechnol.">
        <title>Differential efficiency of wild type rhizogenic strains for rol gene transformation of plants.</title>
        <authorList>
            <person name="Desmet S."/>
            <person name="De Keyser E."/>
            <person name="Van Vaerenbergh J."/>
            <person name="Baeyen S."/>
            <person name="Van Huylenbroeck J."/>
            <person name="Geelen D."/>
            <person name="Dhooghe E."/>
        </authorList>
    </citation>
    <scope>NUCLEOTIDE SEQUENCE [LARGE SCALE GENOMIC DNA]</scope>
    <source>
        <strain evidence="4 5">B 4.1</strain>
    </source>
</reference>
<dbReference type="SMART" id="SM00869">
    <property type="entry name" value="Autotransporter"/>
    <property type="match status" value="1"/>
</dbReference>
<comment type="caution">
    <text evidence="4">The sequence shown here is derived from an EMBL/GenBank/DDBJ whole genome shotgun (WGS) entry which is preliminary data.</text>
</comment>
<dbReference type="GO" id="GO:0016020">
    <property type="term" value="C:membrane"/>
    <property type="evidence" value="ECO:0007669"/>
    <property type="project" value="InterPro"/>
</dbReference>
<feature type="signal peptide" evidence="1">
    <location>
        <begin position="1"/>
        <end position="27"/>
    </location>
</feature>
<gene>
    <name evidence="4" type="ORF">EXN24_19280</name>
</gene>
<dbReference type="Pfam" id="PF16640">
    <property type="entry name" value="Big_3_5"/>
    <property type="match status" value="1"/>
</dbReference>
<dbReference type="SUPFAM" id="SSF49265">
    <property type="entry name" value="Fibronectin type III"/>
    <property type="match status" value="1"/>
</dbReference>
<evidence type="ECO:0000259" key="2">
    <source>
        <dbReference type="PROSITE" id="PS50853"/>
    </source>
</evidence>
<dbReference type="InterPro" id="IPR013783">
    <property type="entry name" value="Ig-like_fold"/>
</dbReference>
<accession>A0AA94VBR2</accession>
<keyword evidence="1" id="KW-0732">Signal</keyword>
<dbReference type="SUPFAM" id="SSF103515">
    <property type="entry name" value="Autotransporter"/>
    <property type="match status" value="1"/>
</dbReference>
<proteinExistence type="predicted"/>
<dbReference type="EMBL" id="SGOB01000004">
    <property type="protein sequence ID" value="TRA87574.1"/>
    <property type="molecule type" value="Genomic_DNA"/>
</dbReference>
<protein>
    <submittedName>
        <fullName evidence="4">Hemagglutinin</fullName>
    </submittedName>
</protein>
<dbReference type="GO" id="GO:0005509">
    <property type="term" value="F:calcium ion binding"/>
    <property type="evidence" value="ECO:0007669"/>
    <property type="project" value="InterPro"/>
</dbReference>
<dbReference type="InterPro" id="IPR032109">
    <property type="entry name" value="Big_3_5"/>
</dbReference>
<dbReference type="InterPro" id="IPR036709">
    <property type="entry name" value="Autotransporte_beta_dom_sf"/>
</dbReference>
<dbReference type="Pfam" id="PF24346">
    <property type="entry name" value="DUF7507"/>
    <property type="match status" value="1"/>
</dbReference>
<dbReference type="InterPro" id="IPR036116">
    <property type="entry name" value="FN3_sf"/>
</dbReference>
<dbReference type="CDD" id="cd00063">
    <property type="entry name" value="FN3"/>
    <property type="match status" value="1"/>
</dbReference>
<dbReference type="InterPro" id="IPR055354">
    <property type="entry name" value="DUF7507"/>
</dbReference>
<dbReference type="PROSITE" id="PS51208">
    <property type="entry name" value="AUTOTRANSPORTER"/>
    <property type="match status" value="1"/>
</dbReference>
<dbReference type="InterPro" id="IPR005546">
    <property type="entry name" value="Autotransporte_beta"/>
</dbReference>
<name>A0AA94VBR2_RHIRH</name>
<evidence type="ECO:0000259" key="3">
    <source>
        <dbReference type="PROSITE" id="PS51208"/>
    </source>
</evidence>
<dbReference type="PROSITE" id="PS50853">
    <property type="entry name" value="FN3"/>
    <property type="match status" value="1"/>
</dbReference>
<feature type="domain" description="Fibronectin type-III" evidence="2">
    <location>
        <begin position="519"/>
        <end position="609"/>
    </location>
</feature>
<evidence type="ECO:0000313" key="5">
    <source>
        <dbReference type="Proteomes" id="UP000320858"/>
    </source>
</evidence>
<dbReference type="PANTHER" id="PTHR34720:SF9">
    <property type="entry name" value="BLR4714 PROTEIN"/>
    <property type="match status" value="1"/>
</dbReference>
<evidence type="ECO:0000313" key="4">
    <source>
        <dbReference type="EMBL" id="TRA87574.1"/>
    </source>
</evidence>